<dbReference type="OrthoDB" id="1470350at2759"/>
<evidence type="ECO:0000313" key="7">
    <source>
        <dbReference type="Proteomes" id="UP000800200"/>
    </source>
</evidence>
<dbReference type="InterPro" id="IPR036396">
    <property type="entry name" value="Cyt_P450_sf"/>
</dbReference>
<name>A0A6A6DHP3_9PEZI</name>
<comment type="similarity">
    <text evidence="2">Belongs to the cytochrome P450 family.</text>
</comment>
<dbReference type="GO" id="GO:0005506">
    <property type="term" value="F:iron ion binding"/>
    <property type="evidence" value="ECO:0007669"/>
    <property type="project" value="InterPro"/>
</dbReference>
<keyword evidence="3 5" id="KW-0479">Metal-binding</keyword>
<proteinExistence type="inferred from homology"/>
<dbReference type="Proteomes" id="UP000800200">
    <property type="component" value="Unassembled WGS sequence"/>
</dbReference>
<evidence type="ECO:0000256" key="3">
    <source>
        <dbReference type="ARBA" id="ARBA00022723"/>
    </source>
</evidence>
<dbReference type="AlphaFoldDB" id="A0A6A6DHP3"/>
<dbReference type="PANTHER" id="PTHR47582:SF1">
    <property type="entry name" value="P450, PUTATIVE (EUROFUNG)-RELATED"/>
    <property type="match status" value="1"/>
</dbReference>
<gene>
    <name evidence="6" type="ORF">K469DRAFT_754794</name>
</gene>
<dbReference type="Gene3D" id="1.10.630.10">
    <property type="entry name" value="Cytochrome P450"/>
    <property type="match status" value="1"/>
</dbReference>
<keyword evidence="5" id="KW-0349">Heme</keyword>
<evidence type="ECO:0000313" key="6">
    <source>
        <dbReference type="EMBL" id="KAF2177968.1"/>
    </source>
</evidence>
<dbReference type="InterPro" id="IPR053007">
    <property type="entry name" value="CYP450_monoxygenase_sec-met"/>
</dbReference>
<dbReference type="PANTHER" id="PTHR47582">
    <property type="entry name" value="P450, PUTATIVE (EUROFUNG)-RELATED"/>
    <property type="match status" value="1"/>
</dbReference>
<dbReference type="PRINTS" id="PR00465">
    <property type="entry name" value="EP450IV"/>
</dbReference>
<dbReference type="GO" id="GO:0016705">
    <property type="term" value="F:oxidoreductase activity, acting on paired donors, with incorporation or reduction of molecular oxygen"/>
    <property type="evidence" value="ECO:0007669"/>
    <property type="project" value="InterPro"/>
</dbReference>
<sequence length="564" mass="62679">MQEKATAGVGINFIGYTKAQSDTDQLENNAGFVPECTYMFAGHAGYSPPVRLTGLLVLTFRVLHHLFVASHDPEEPPLIQPRIPLVGHVIGLLRNGNSYHSNIAKKCGRPIFTLGLPRGKMYIVISPDLVTACDRRAKIVSFAPYVVAFAKRILAAGQDSIRLLSEDLLEDKGTTTLRPETMKIMHQVMIPGDCLDELMQTVLNDVSRSLDTVITNGNQAVVPMFQWIRSFVGIASTNAIYGSERNPMKDPAVMDGFWAVDKDFALLGLEFLPGLIASAGNRGRERFFDAFRKYYATDSLQTASHLIKARYEVNRKHGVSDEDVAHFDLGVCTALLVNTVPAVWWTLYHVFSDEALLVELRRGIEATVSAQSESSEPSSATSIDVPHVIKTFPLLDSFVKEVLRVHSNSMSARFLLQDKVIEDDKGAAYLLKKGSFLAMPSARVHASSAAWGPNASTFDPARFLHLNSDKVPKSAYRAFGGGHALCPGRHFAMNEIMSILIIMVIKYDVAPLDSGWEIPETRDHISTSVTTPAKDFLVRIQPRKPSQYLEWDFTWEPKKRTMRR</sequence>
<dbReference type="GO" id="GO:0020037">
    <property type="term" value="F:heme binding"/>
    <property type="evidence" value="ECO:0007669"/>
    <property type="project" value="InterPro"/>
</dbReference>
<evidence type="ECO:0000256" key="5">
    <source>
        <dbReference type="PIRSR" id="PIRSR602403-1"/>
    </source>
</evidence>
<feature type="binding site" description="axial binding residue" evidence="5">
    <location>
        <position position="486"/>
    </location>
    <ligand>
        <name>heme</name>
        <dbReference type="ChEBI" id="CHEBI:30413"/>
    </ligand>
    <ligandPart>
        <name>Fe</name>
        <dbReference type="ChEBI" id="CHEBI:18248"/>
    </ligandPart>
</feature>
<evidence type="ECO:0000256" key="2">
    <source>
        <dbReference type="ARBA" id="ARBA00010617"/>
    </source>
</evidence>
<evidence type="ECO:0000256" key="1">
    <source>
        <dbReference type="ARBA" id="ARBA00001971"/>
    </source>
</evidence>
<dbReference type="GO" id="GO:0004497">
    <property type="term" value="F:monooxygenase activity"/>
    <property type="evidence" value="ECO:0007669"/>
    <property type="project" value="InterPro"/>
</dbReference>
<dbReference type="SUPFAM" id="SSF48264">
    <property type="entry name" value="Cytochrome P450"/>
    <property type="match status" value="1"/>
</dbReference>
<evidence type="ECO:0000256" key="4">
    <source>
        <dbReference type="ARBA" id="ARBA00023004"/>
    </source>
</evidence>
<keyword evidence="4 5" id="KW-0408">Iron</keyword>
<protein>
    <submittedName>
        <fullName evidence="6">Cytochrome P450</fullName>
    </submittedName>
</protein>
<comment type="cofactor">
    <cofactor evidence="1 5">
        <name>heme</name>
        <dbReference type="ChEBI" id="CHEBI:30413"/>
    </cofactor>
</comment>
<reference evidence="6" key="1">
    <citation type="journal article" date="2020" name="Stud. Mycol.">
        <title>101 Dothideomycetes genomes: a test case for predicting lifestyles and emergence of pathogens.</title>
        <authorList>
            <person name="Haridas S."/>
            <person name="Albert R."/>
            <person name="Binder M."/>
            <person name="Bloem J."/>
            <person name="Labutti K."/>
            <person name="Salamov A."/>
            <person name="Andreopoulos B."/>
            <person name="Baker S."/>
            <person name="Barry K."/>
            <person name="Bills G."/>
            <person name="Bluhm B."/>
            <person name="Cannon C."/>
            <person name="Castanera R."/>
            <person name="Culley D."/>
            <person name="Daum C."/>
            <person name="Ezra D."/>
            <person name="Gonzalez J."/>
            <person name="Henrissat B."/>
            <person name="Kuo A."/>
            <person name="Liang C."/>
            <person name="Lipzen A."/>
            <person name="Lutzoni F."/>
            <person name="Magnuson J."/>
            <person name="Mondo S."/>
            <person name="Nolan M."/>
            <person name="Ohm R."/>
            <person name="Pangilinan J."/>
            <person name="Park H.-J."/>
            <person name="Ramirez L."/>
            <person name="Alfaro M."/>
            <person name="Sun H."/>
            <person name="Tritt A."/>
            <person name="Yoshinaga Y."/>
            <person name="Zwiers L.-H."/>
            <person name="Turgeon B."/>
            <person name="Goodwin S."/>
            <person name="Spatafora J."/>
            <person name="Crous P."/>
            <person name="Grigoriev I."/>
        </authorList>
    </citation>
    <scope>NUCLEOTIDE SEQUENCE</scope>
    <source>
        <strain evidence="6">CBS 207.26</strain>
    </source>
</reference>
<dbReference type="Pfam" id="PF00067">
    <property type="entry name" value="p450"/>
    <property type="match status" value="1"/>
</dbReference>
<accession>A0A6A6DHP3</accession>
<dbReference type="EMBL" id="ML994680">
    <property type="protein sequence ID" value="KAF2177968.1"/>
    <property type="molecule type" value="Genomic_DNA"/>
</dbReference>
<keyword evidence="7" id="KW-1185">Reference proteome</keyword>
<dbReference type="InterPro" id="IPR001128">
    <property type="entry name" value="Cyt_P450"/>
</dbReference>
<organism evidence="6 7">
    <name type="scientific">Zopfia rhizophila CBS 207.26</name>
    <dbReference type="NCBI Taxonomy" id="1314779"/>
    <lineage>
        <taxon>Eukaryota</taxon>
        <taxon>Fungi</taxon>
        <taxon>Dikarya</taxon>
        <taxon>Ascomycota</taxon>
        <taxon>Pezizomycotina</taxon>
        <taxon>Dothideomycetes</taxon>
        <taxon>Dothideomycetes incertae sedis</taxon>
        <taxon>Zopfiaceae</taxon>
        <taxon>Zopfia</taxon>
    </lineage>
</organism>
<dbReference type="CDD" id="cd11040">
    <property type="entry name" value="CYP7_CYP8-like"/>
    <property type="match status" value="1"/>
</dbReference>
<dbReference type="InterPro" id="IPR002403">
    <property type="entry name" value="Cyt_P450_E_grp-IV"/>
</dbReference>